<dbReference type="OMA" id="IPRFTKF"/>
<dbReference type="VEuPathDB" id="GiardiaDB:GLP15_3320"/>
<name>E1F9C3_GIAIA</name>
<evidence type="ECO:0000313" key="1">
    <source>
        <dbReference type="EMBL" id="EFO60963.1"/>
    </source>
</evidence>
<dbReference type="AlphaFoldDB" id="E1F9C3"/>
<reference evidence="1 2" key="1">
    <citation type="journal article" date="2010" name="BMC Genomics">
        <title>Genome analysis and comparative genomics of a Giardia intestinalis assemblage E isolate.</title>
        <authorList>
            <person name="Jerlstrom-Hultqvist J."/>
            <person name="Franzen O."/>
            <person name="Ankarklev J."/>
            <person name="Xu F."/>
            <person name="Nohynkova E."/>
            <person name="Andersson J.O."/>
            <person name="Svard S.G."/>
            <person name="Andersson B."/>
        </authorList>
    </citation>
    <scope>NUCLEOTIDE SEQUENCE [LARGE SCALE GENOMIC DNA]</scope>
    <source>
        <strain evidence="1 2">P15</strain>
    </source>
</reference>
<dbReference type="Proteomes" id="UP000008974">
    <property type="component" value="Unassembled WGS sequence"/>
</dbReference>
<dbReference type="EMBL" id="ACVC01000476">
    <property type="protein sequence ID" value="EFO60963.1"/>
    <property type="molecule type" value="Genomic_DNA"/>
</dbReference>
<evidence type="ECO:0000313" key="2">
    <source>
        <dbReference type="Proteomes" id="UP000008974"/>
    </source>
</evidence>
<accession>E1F9C3</accession>
<gene>
    <name evidence="1" type="ORF">GLP15_3320</name>
</gene>
<sequence length="241" mass="27057">MRPHPVDLLGSALGCFVAWPLVASAFRMEFLTDREVIPPSLSHSGAPKRPTQNVGKKLKEHYTFITHTVSKAFTPLKLPFGKVLSLSNKLHSTHKASDSSNSLYLSWLAERYPVDMSTIMQKSPGHRPIPRFTKFSRVIHTNGEKPTLSDQVIKWFNSRLGALDDVCTEELGLGSRDLFNGAYRPPVVKGLGDFTIGMKELRQVYLGFVDDFTVASCIAPFMECRSASSTEHCLRYVYRTY</sequence>
<comment type="caution">
    <text evidence="1">The sequence shown here is derived from an EMBL/GenBank/DDBJ whole genome shotgun (WGS) entry which is preliminary data.</text>
</comment>
<proteinExistence type="predicted"/>
<organism evidence="1 2">
    <name type="scientific">Giardia intestinalis (strain P15)</name>
    <name type="common">Giardia lamblia</name>
    <dbReference type="NCBI Taxonomy" id="658858"/>
    <lineage>
        <taxon>Eukaryota</taxon>
        <taxon>Metamonada</taxon>
        <taxon>Diplomonadida</taxon>
        <taxon>Hexamitidae</taxon>
        <taxon>Giardiinae</taxon>
        <taxon>Giardia</taxon>
    </lineage>
</organism>
<protein>
    <submittedName>
        <fullName evidence="1">Uncharacterized protein</fullName>
    </submittedName>
</protein>
<dbReference type="OrthoDB" id="10255403at2759"/>